<dbReference type="Gene3D" id="3.90.1150.10">
    <property type="entry name" value="Aspartate Aminotransferase, domain 1"/>
    <property type="match status" value="1"/>
</dbReference>
<dbReference type="Pfam" id="PF00155">
    <property type="entry name" value="Aminotran_1_2"/>
    <property type="match status" value="1"/>
</dbReference>
<organism evidence="2 3">
    <name type="scientific">Halobacillus shinanisalinarum</name>
    <dbReference type="NCBI Taxonomy" id="2932258"/>
    <lineage>
        <taxon>Bacteria</taxon>
        <taxon>Bacillati</taxon>
        <taxon>Bacillota</taxon>
        <taxon>Bacilli</taxon>
        <taxon>Bacillales</taxon>
        <taxon>Bacillaceae</taxon>
        <taxon>Halobacillus</taxon>
    </lineage>
</organism>
<name>A0ABY4GWF3_9BACI</name>
<dbReference type="SUPFAM" id="SSF53383">
    <property type="entry name" value="PLP-dependent transferases"/>
    <property type="match status" value="1"/>
</dbReference>
<evidence type="ECO:0000313" key="2">
    <source>
        <dbReference type="EMBL" id="UOQ92326.1"/>
    </source>
</evidence>
<dbReference type="InterPro" id="IPR004839">
    <property type="entry name" value="Aminotransferase_I/II_large"/>
</dbReference>
<keyword evidence="2" id="KW-0808">Transferase</keyword>
<accession>A0ABY4GWF3</accession>
<gene>
    <name evidence="2" type="ORF">MUO14_17875</name>
</gene>
<keyword evidence="2" id="KW-0032">Aminotransferase</keyword>
<feature type="domain" description="Aminotransferase class I/classII large" evidence="1">
    <location>
        <begin position="2"/>
        <end position="49"/>
    </location>
</feature>
<evidence type="ECO:0000259" key="1">
    <source>
        <dbReference type="Pfam" id="PF00155"/>
    </source>
</evidence>
<proteinExistence type="predicted"/>
<reference evidence="2 3" key="1">
    <citation type="submission" date="2022-04" db="EMBL/GenBank/DDBJ databases">
        <title>Halobacillus sp. isolated from saltern.</title>
        <authorList>
            <person name="Won M."/>
            <person name="Lee C.-M."/>
            <person name="Woen H.-Y."/>
            <person name="Kwon S.-W."/>
        </authorList>
    </citation>
    <scope>NUCLEOTIDE SEQUENCE [LARGE SCALE GENOMIC DNA]</scope>
    <source>
        <strain evidence="2 3">SSTM10-2</strain>
    </source>
</reference>
<dbReference type="EMBL" id="CP095074">
    <property type="protein sequence ID" value="UOQ92326.1"/>
    <property type="molecule type" value="Genomic_DNA"/>
</dbReference>
<dbReference type="Proteomes" id="UP000831880">
    <property type="component" value="Chromosome"/>
</dbReference>
<dbReference type="GO" id="GO:0008483">
    <property type="term" value="F:transaminase activity"/>
    <property type="evidence" value="ECO:0007669"/>
    <property type="project" value="UniProtKB-KW"/>
</dbReference>
<evidence type="ECO:0000313" key="3">
    <source>
        <dbReference type="Proteomes" id="UP000831880"/>
    </source>
</evidence>
<protein>
    <submittedName>
        <fullName evidence="2">Aminotransferase class I/II-fold pyridoxal phosphate-dependent enzyme</fullName>
    </submittedName>
</protein>
<dbReference type="InterPro" id="IPR015424">
    <property type="entry name" value="PyrdxlP-dep_Trfase"/>
</dbReference>
<dbReference type="InterPro" id="IPR015422">
    <property type="entry name" value="PyrdxlP-dep_Trfase_small"/>
</dbReference>
<keyword evidence="3" id="KW-1185">Reference proteome</keyword>
<sequence length="59" mass="6665">MDFSEALEKEGIFAPAIRPPSVPNGESRIRMTIMATHTEQDIQQICKAFYKVGKKLEVI</sequence>